<evidence type="ECO:0000313" key="2">
    <source>
        <dbReference type="Proteomes" id="UP000824219"/>
    </source>
</evidence>
<dbReference type="OrthoDB" id="8962485at2759"/>
<reference evidence="1 2" key="1">
    <citation type="submission" date="2021-06" db="EMBL/GenBank/DDBJ databases">
        <title>Chromosome-level genome assembly of the red-tail catfish (Hemibagrus wyckioides).</title>
        <authorList>
            <person name="Shao F."/>
        </authorList>
    </citation>
    <scope>NUCLEOTIDE SEQUENCE [LARGE SCALE GENOMIC DNA]</scope>
    <source>
        <strain evidence="1">EC202008001</strain>
        <tissue evidence="1">Blood</tissue>
    </source>
</reference>
<keyword evidence="2" id="KW-1185">Reference proteome</keyword>
<name>A0A9D3NRM5_9TELE</name>
<protein>
    <submittedName>
        <fullName evidence="1">Uncharacterized protein</fullName>
    </submittedName>
</protein>
<dbReference type="Proteomes" id="UP000824219">
    <property type="component" value="Linkage Group LG12"/>
</dbReference>
<sequence length="130" mass="15353">MNRKNQAGWLARKLWLRTERQALDLTKTGKPDTFWHDIMFKYAQGKYHFTTGKKPGAKKWKDVLHSINNCPLHNKTHSHNIFGQSIICKCGYHKCSPNHKRLYFSPHLECGRKEFLAFKPVRRQSRRAGF</sequence>
<evidence type="ECO:0000313" key="1">
    <source>
        <dbReference type="EMBL" id="KAG7325712.1"/>
    </source>
</evidence>
<comment type="caution">
    <text evidence="1">The sequence shown here is derived from an EMBL/GenBank/DDBJ whole genome shotgun (WGS) entry which is preliminary data.</text>
</comment>
<dbReference type="AlphaFoldDB" id="A0A9D3NRM5"/>
<proteinExistence type="predicted"/>
<dbReference type="EMBL" id="JAHKSW010000012">
    <property type="protein sequence ID" value="KAG7325712.1"/>
    <property type="molecule type" value="Genomic_DNA"/>
</dbReference>
<gene>
    <name evidence="1" type="ORF">KOW79_010637</name>
</gene>
<organism evidence="1 2">
    <name type="scientific">Hemibagrus wyckioides</name>
    <dbReference type="NCBI Taxonomy" id="337641"/>
    <lineage>
        <taxon>Eukaryota</taxon>
        <taxon>Metazoa</taxon>
        <taxon>Chordata</taxon>
        <taxon>Craniata</taxon>
        <taxon>Vertebrata</taxon>
        <taxon>Euteleostomi</taxon>
        <taxon>Actinopterygii</taxon>
        <taxon>Neopterygii</taxon>
        <taxon>Teleostei</taxon>
        <taxon>Ostariophysi</taxon>
        <taxon>Siluriformes</taxon>
        <taxon>Bagridae</taxon>
        <taxon>Hemibagrus</taxon>
    </lineage>
</organism>
<accession>A0A9D3NRM5</accession>